<protein>
    <recommendedName>
        <fullName evidence="2">Major facilitator superfamily (MFS) profile domain-containing protein</fullName>
    </recommendedName>
</protein>
<proteinExistence type="predicted"/>
<feature type="domain" description="Major facilitator superfamily (MFS) profile" evidence="2">
    <location>
        <begin position="71"/>
        <end position="248"/>
    </location>
</feature>
<feature type="transmembrane region" description="Helical" evidence="1">
    <location>
        <begin position="227"/>
        <end position="247"/>
    </location>
</feature>
<dbReference type="InterPro" id="IPR020846">
    <property type="entry name" value="MFS_dom"/>
</dbReference>
<dbReference type="PROSITE" id="PS50850">
    <property type="entry name" value="MFS"/>
    <property type="match status" value="1"/>
</dbReference>
<feature type="transmembrane region" description="Helical" evidence="1">
    <location>
        <begin position="162"/>
        <end position="187"/>
    </location>
</feature>
<dbReference type="GO" id="GO:0022857">
    <property type="term" value="F:transmembrane transporter activity"/>
    <property type="evidence" value="ECO:0007669"/>
    <property type="project" value="InterPro"/>
</dbReference>
<evidence type="ECO:0000256" key="1">
    <source>
        <dbReference type="SAM" id="Phobius"/>
    </source>
</evidence>
<dbReference type="SUPFAM" id="SSF103473">
    <property type="entry name" value="MFS general substrate transporter"/>
    <property type="match status" value="1"/>
</dbReference>
<feature type="transmembrane region" description="Helical" evidence="1">
    <location>
        <begin position="25"/>
        <end position="51"/>
    </location>
</feature>
<feature type="non-terminal residue" evidence="3">
    <location>
        <position position="248"/>
    </location>
</feature>
<feature type="non-terminal residue" evidence="3">
    <location>
        <position position="1"/>
    </location>
</feature>
<accession>A0A383AZF9</accession>
<feature type="transmembrane region" description="Helical" evidence="1">
    <location>
        <begin position="110"/>
        <end position="129"/>
    </location>
</feature>
<feature type="transmembrane region" description="Helical" evidence="1">
    <location>
        <begin position="199"/>
        <end position="221"/>
    </location>
</feature>
<keyword evidence="1" id="KW-0472">Membrane</keyword>
<keyword evidence="1" id="KW-0812">Transmembrane</keyword>
<dbReference type="Gene3D" id="1.20.1250.20">
    <property type="entry name" value="MFS general substrate transporter like domains"/>
    <property type="match status" value="1"/>
</dbReference>
<dbReference type="AlphaFoldDB" id="A0A383AZF9"/>
<feature type="transmembrane region" description="Helical" evidence="1">
    <location>
        <begin position="71"/>
        <end position="90"/>
    </location>
</feature>
<evidence type="ECO:0000313" key="3">
    <source>
        <dbReference type="EMBL" id="SVE12538.1"/>
    </source>
</evidence>
<sequence>SALIGMTISYGFGVYLDRNPENHSWIFAGMALVALASAATLLPIPSLPLDLPKKKQVSFFSGFSIAWKDKLFGRMLCGWMVMGFGVLMTLPLRVEYLAGEGGLEMSNEEVTLVAVVVFSIARILSARLWGGLFDHLHFIGFRLLLNVFLLLASLVYFNAESFIGVCMGATLAGIGTGGSSIAWSLWVTKLAPKGRETEYMGAHVAFTGARGVLAPFLGYWVLSQAGFAGVAWISASLILVSSFMFAAV</sequence>
<dbReference type="InterPro" id="IPR036259">
    <property type="entry name" value="MFS_trans_sf"/>
</dbReference>
<name>A0A383AZF9_9ZZZZ</name>
<reference evidence="3" key="1">
    <citation type="submission" date="2018-05" db="EMBL/GenBank/DDBJ databases">
        <authorList>
            <person name="Lanie J.A."/>
            <person name="Ng W.-L."/>
            <person name="Kazmierczak K.M."/>
            <person name="Andrzejewski T.M."/>
            <person name="Davidsen T.M."/>
            <person name="Wayne K.J."/>
            <person name="Tettelin H."/>
            <person name="Glass J.I."/>
            <person name="Rusch D."/>
            <person name="Podicherti R."/>
            <person name="Tsui H.-C.T."/>
            <person name="Winkler M.E."/>
        </authorList>
    </citation>
    <scope>NUCLEOTIDE SEQUENCE</scope>
</reference>
<evidence type="ECO:0000259" key="2">
    <source>
        <dbReference type="PROSITE" id="PS50850"/>
    </source>
</evidence>
<gene>
    <name evidence="3" type="ORF">METZ01_LOCUS465392</name>
</gene>
<keyword evidence="1" id="KW-1133">Transmembrane helix</keyword>
<organism evidence="3">
    <name type="scientific">marine metagenome</name>
    <dbReference type="NCBI Taxonomy" id="408172"/>
    <lineage>
        <taxon>unclassified sequences</taxon>
        <taxon>metagenomes</taxon>
        <taxon>ecological metagenomes</taxon>
    </lineage>
</organism>
<feature type="transmembrane region" description="Helical" evidence="1">
    <location>
        <begin position="136"/>
        <end position="156"/>
    </location>
</feature>
<dbReference type="EMBL" id="UINC01195801">
    <property type="protein sequence ID" value="SVE12538.1"/>
    <property type="molecule type" value="Genomic_DNA"/>
</dbReference>